<organism evidence="1 2">
    <name type="scientific">Caerostris darwini</name>
    <dbReference type="NCBI Taxonomy" id="1538125"/>
    <lineage>
        <taxon>Eukaryota</taxon>
        <taxon>Metazoa</taxon>
        <taxon>Ecdysozoa</taxon>
        <taxon>Arthropoda</taxon>
        <taxon>Chelicerata</taxon>
        <taxon>Arachnida</taxon>
        <taxon>Araneae</taxon>
        <taxon>Araneomorphae</taxon>
        <taxon>Entelegynae</taxon>
        <taxon>Araneoidea</taxon>
        <taxon>Araneidae</taxon>
        <taxon>Caerostris</taxon>
    </lineage>
</organism>
<reference evidence="1 2" key="1">
    <citation type="submission" date="2021-06" db="EMBL/GenBank/DDBJ databases">
        <title>Caerostris darwini draft genome.</title>
        <authorList>
            <person name="Kono N."/>
            <person name="Arakawa K."/>
        </authorList>
    </citation>
    <scope>NUCLEOTIDE SEQUENCE [LARGE SCALE GENOMIC DNA]</scope>
</reference>
<evidence type="ECO:0000313" key="1">
    <source>
        <dbReference type="EMBL" id="GIY82999.1"/>
    </source>
</evidence>
<sequence>MTQPHPYCFPHHDPLFAESCFQNCLKHFKDRKANSTNQITLRRCAKGNLKDPLPSILMASNHSLRRQNIFIKKSPTPPLHFRLSLIQNCLLPLKNISPEGK</sequence>
<name>A0AAV4WMM0_9ARAC</name>
<protein>
    <submittedName>
        <fullName evidence="1">Uncharacterized protein</fullName>
    </submittedName>
</protein>
<dbReference type="AlphaFoldDB" id="A0AAV4WMM0"/>
<dbReference type="EMBL" id="BPLQ01014758">
    <property type="protein sequence ID" value="GIY82999.1"/>
    <property type="molecule type" value="Genomic_DNA"/>
</dbReference>
<evidence type="ECO:0000313" key="2">
    <source>
        <dbReference type="Proteomes" id="UP001054837"/>
    </source>
</evidence>
<gene>
    <name evidence="1" type="ORF">CDAR_553791</name>
</gene>
<dbReference type="Proteomes" id="UP001054837">
    <property type="component" value="Unassembled WGS sequence"/>
</dbReference>
<accession>A0AAV4WMM0</accession>
<proteinExistence type="predicted"/>
<comment type="caution">
    <text evidence="1">The sequence shown here is derived from an EMBL/GenBank/DDBJ whole genome shotgun (WGS) entry which is preliminary data.</text>
</comment>
<keyword evidence="2" id="KW-1185">Reference proteome</keyword>